<proteinExistence type="predicted"/>
<evidence type="ECO:0000313" key="2">
    <source>
        <dbReference type="Proteomes" id="UP000292347"/>
    </source>
</evidence>
<comment type="caution">
    <text evidence="1">The sequence shown here is derived from an EMBL/GenBank/DDBJ whole genome shotgun (WGS) entry which is preliminary data.</text>
</comment>
<keyword evidence="2" id="KW-1185">Reference proteome</keyword>
<protein>
    <submittedName>
        <fullName evidence="1">Glycoside hydrolase</fullName>
    </submittedName>
</protein>
<dbReference type="EMBL" id="SDPT01000002">
    <property type="protein sequence ID" value="RXZ32259.1"/>
    <property type="molecule type" value="Genomic_DNA"/>
</dbReference>
<accession>A0A4Q2IVL1</accession>
<sequence length="268" mass="30039">MRPPPSELNLDPFYKRYADAGGIPVIASAKVPDLALLNARDIATVMLLERPDIRQVLIARGTRVAIMAIDEGTVDLPEHRDWKKPARDDPRLTRCERKHYDARIGRLSDRAYWNGRARGMGGIFTSGAAENLMGVPGTRYYGENILVHEFSHNILEGVRGADPLLYGRVERAYAAARAAGRWQGEYAETTVDEYWAEGTQFWFNSNRLAVIDGRRVLSANDLLSYDPALYAVLEEVYGRSHRLEGDVFYQHPARVPPGPVPKSTAEIC</sequence>
<reference evidence="1 2" key="1">
    <citation type="submission" date="2019-01" db="EMBL/GenBank/DDBJ databases">
        <title>Sphingomonas mucosissima sp. nov. and Sphingomonas desiccabilis sp. nov., from biological soil crusts in the Colorado Plateau, USA.</title>
        <authorList>
            <person name="Zhu D."/>
        </authorList>
    </citation>
    <scope>NUCLEOTIDE SEQUENCE [LARGE SCALE GENOMIC DNA]</scope>
    <source>
        <strain evidence="1 2">CP1D</strain>
    </source>
</reference>
<keyword evidence="1" id="KW-0378">Hydrolase</keyword>
<dbReference type="AlphaFoldDB" id="A0A4Q2IVL1"/>
<dbReference type="Proteomes" id="UP000292347">
    <property type="component" value="Unassembled WGS sequence"/>
</dbReference>
<dbReference type="OrthoDB" id="9792407at2"/>
<dbReference type="GO" id="GO:0016787">
    <property type="term" value="F:hydrolase activity"/>
    <property type="evidence" value="ECO:0007669"/>
    <property type="project" value="UniProtKB-KW"/>
</dbReference>
<gene>
    <name evidence="1" type="ORF">EO081_11015</name>
</gene>
<organism evidence="1 2">
    <name type="scientific">Sphingomonas desiccabilis</name>
    <dbReference type="NCBI Taxonomy" id="429134"/>
    <lineage>
        <taxon>Bacteria</taxon>
        <taxon>Pseudomonadati</taxon>
        <taxon>Pseudomonadota</taxon>
        <taxon>Alphaproteobacteria</taxon>
        <taxon>Sphingomonadales</taxon>
        <taxon>Sphingomonadaceae</taxon>
        <taxon>Sphingomonas</taxon>
    </lineage>
</organism>
<dbReference type="SUPFAM" id="SSF55486">
    <property type="entry name" value="Metalloproteases ('zincins'), catalytic domain"/>
    <property type="match status" value="1"/>
</dbReference>
<evidence type="ECO:0000313" key="1">
    <source>
        <dbReference type="EMBL" id="RXZ32259.1"/>
    </source>
</evidence>
<name>A0A4Q2IVL1_9SPHN</name>